<feature type="transmembrane region" description="Helical" evidence="7">
    <location>
        <begin position="175"/>
        <end position="198"/>
    </location>
</feature>
<reference evidence="9" key="1">
    <citation type="submission" date="2025-08" db="UniProtKB">
        <authorList>
            <consortium name="RefSeq"/>
        </authorList>
    </citation>
    <scope>IDENTIFICATION</scope>
    <source>
        <tissue evidence="9">Fruit stalk</tissue>
    </source>
</reference>
<dbReference type="KEGG" id="dzi:111306323"/>
<dbReference type="AlphaFoldDB" id="A0A6P6A5F2"/>
<organism evidence="8 9">
    <name type="scientific">Durio zibethinus</name>
    <name type="common">Durian</name>
    <dbReference type="NCBI Taxonomy" id="66656"/>
    <lineage>
        <taxon>Eukaryota</taxon>
        <taxon>Viridiplantae</taxon>
        <taxon>Streptophyta</taxon>
        <taxon>Embryophyta</taxon>
        <taxon>Tracheophyta</taxon>
        <taxon>Spermatophyta</taxon>
        <taxon>Magnoliopsida</taxon>
        <taxon>eudicotyledons</taxon>
        <taxon>Gunneridae</taxon>
        <taxon>Pentapetalae</taxon>
        <taxon>rosids</taxon>
        <taxon>malvids</taxon>
        <taxon>Malvales</taxon>
        <taxon>Malvaceae</taxon>
        <taxon>Helicteroideae</taxon>
        <taxon>Durio</taxon>
    </lineage>
</organism>
<feature type="transmembrane region" description="Helical" evidence="7">
    <location>
        <begin position="431"/>
        <end position="456"/>
    </location>
</feature>
<dbReference type="CDD" id="cd13132">
    <property type="entry name" value="MATE_eukaryotic"/>
    <property type="match status" value="1"/>
</dbReference>
<dbReference type="PANTHER" id="PTHR11206">
    <property type="entry name" value="MULTIDRUG RESISTANCE PROTEIN"/>
    <property type="match status" value="1"/>
</dbReference>
<evidence type="ECO:0000256" key="2">
    <source>
        <dbReference type="ARBA" id="ARBA00010199"/>
    </source>
</evidence>
<dbReference type="GO" id="GO:0015297">
    <property type="term" value="F:antiporter activity"/>
    <property type="evidence" value="ECO:0007669"/>
    <property type="project" value="InterPro"/>
</dbReference>
<comment type="subcellular location">
    <subcellularLocation>
        <location evidence="1">Membrane</location>
        <topology evidence="1">Multi-pass membrane protein</topology>
    </subcellularLocation>
</comment>
<dbReference type="GeneID" id="111306323"/>
<evidence type="ECO:0000256" key="4">
    <source>
        <dbReference type="ARBA" id="ARBA00022692"/>
    </source>
</evidence>
<evidence type="ECO:0000256" key="6">
    <source>
        <dbReference type="ARBA" id="ARBA00023136"/>
    </source>
</evidence>
<feature type="transmembrane region" description="Helical" evidence="7">
    <location>
        <begin position="404"/>
        <end position="425"/>
    </location>
</feature>
<dbReference type="RefSeq" id="XP_022759956.1">
    <property type="nucleotide sequence ID" value="XM_022904221.1"/>
</dbReference>
<feature type="transmembrane region" description="Helical" evidence="7">
    <location>
        <begin position="250"/>
        <end position="268"/>
    </location>
</feature>
<evidence type="ECO:0000256" key="3">
    <source>
        <dbReference type="ARBA" id="ARBA00022448"/>
    </source>
</evidence>
<evidence type="ECO:0000313" key="9">
    <source>
        <dbReference type="RefSeq" id="XP_022759956.1"/>
    </source>
</evidence>
<dbReference type="GO" id="GO:0016020">
    <property type="term" value="C:membrane"/>
    <property type="evidence" value="ECO:0007669"/>
    <property type="project" value="UniProtKB-SubCell"/>
</dbReference>
<protein>
    <recommendedName>
        <fullName evidence="7">Protein DETOXIFICATION</fullName>
    </recommendedName>
    <alternativeName>
        <fullName evidence="7">Multidrug and toxic compound extrusion protein</fullName>
    </alternativeName>
</protein>
<sequence length="472" mass="51672">MDETLLEKREAGRLWEVTAWAVFLEELKKVSCLAMPVAAMAVLLYLQEVVSLMMAGHLGELALSGVAISTSFCNVTGFSLLMGFSSGLETLCGQAYGAKQYQKVGTYTYCAIISILPICIPVCLVWIFMDKLLVLIGQDPQIAMVACKYATWLIPALFAYAILQSQIRFFLCQSMILPMMFITLATLVFHIPVCWVLVFKTRLGNSGAALAIGLSYWFNVILLGLYMRYSSSCERTRVLVVKDVFSSVKEFFRFGVPSAVMVCLEWWSFEILILLSGLLPNSKLETSVLSVCFTTTSVHFYIPYGISAAASTRVSNELGAGKPQAAQTASFVVMVVTLAESVLASTILFCCRYVFGYAFSNEKEVIDNVTKLVPLCCLSIIMDSLHAGLAGIVRGIGWQHIGAYANLGAYYLVGIPTGILCGFVLELRGSGLWLGMLAGSTVEGILLTPVAVFTNWKKQATLAKERIFEGTY</sequence>
<dbReference type="InterPro" id="IPR002528">
    <property type="entry name" value="MATE_fam"/>
</dbReference>
<keyword evidence="3" id="KW-0813">Transport</keyword>
<feature type="transmembrane region" description="Helical" evidence="7">
    <location>
        <begin position="141"/>
        <end position="163"/>
    </location>
</feature>
<evidence type="ECO:0000313" key="8">
    <source>
        <dbReference type="Proteomes" id="UP000515121"/>
    </source>
</evidence>
<feature type="transmembrane region" description="Helical" evidence="7">
    <location>
        <begin position="33"/>
        <end position="55"/>
    </location>
</feature>
<evidence type="ECO:0000256" key="5">
    <source>
        <dbReference type="ARBA" id="ARBA00022989"/>
    </source>
</evidence>
<gene>
    <name evidence="9" type="primary">LOC111306323</name>
</gene>
<comment type="similarity">
    <text evidence="2 7">Belongs to the multi antimicrobial extrusion (MATE) (TC 2.A.66.1) family.</text>
</comment>
<dbReference type="GO" id="GO:0042910">
    <property type="term" value="F:xenobiotic transmembrane transporter activity"/>
    <property type="evidence" value="ECO:0007669"/>
    <property type="project" value="InterPro"/>
</dbReference>
<keyword evidence="4 7" id="KW-0812">Transmembrane</keyword>
<dbReference type="OrthoDB" id="2126698at2759"/>
<evidence type="ECO:0000256" key="1">
    <source>
        <dbReference type="ARBA" id="ARBA00004141"/>
    </source>
</evidence>
<feature type="transmembrane region" description="Helical" evidence="7">
    <location>
        <begin position="61"/>
        <end position="85"/>
    </location>
</feature>
<keyword evidence="5 7" id="KW-1133">Transmembrane helix</keyword>
<accession>A0A6P6A5F2</accession>
<feature type="transmembrane region" description="Helical" evidence="7">
    <location>
        <begin position="331"/>
        <end position="360"/>
    </location>
</feature>
<dbReference type="Pfam" id="PF01554">
    <property type="entry name" value="MatE"/>
    <property type="match status" value="2"/>
</dbReference>
<dbReference type="GO" id="GO:1990961">
    <property type="term" value="P:xenobiotic detoxification by transmembrane export across the plasma membrane"/>
    <property type="evidence" value="ECO:0007669"/>
    <property type="project" value="InterPro"/>
</dbReference>
<feature type="transmembrane region" description="Helical" evidence="7">
    <location>
        <begin position="210"/>
        <end position="229"/>
    </location>
</feature>
<keyword evidence="6 7" id="KW-0472">Membrane</keyword>
<feature type="transmembrane region" description="Helical" evidence="7">
    <location>
        <begin position="106"/>
        <end position="129"/>
    </location>
</feature>
<dbReference type="Proteomes" id="UP000515121">
    <property type="component" value="Unplaced"/>
</dbReference>
<dbReference type="NCBIfam" id="TIGR00797">
    <property type="entry name" value="matE"/>
    <property type="match status" value="1"/>
</dbReference>
<dbReference type="InterPro" id="IPR045069">
    <property type="entry name" value="MATE_euk"/>
</dbReference>
<proteinExistence type="inferred from homology"/>
<feature type="transmembrane region" description="Helical" evidence="7">
    <location>
        <begin position="372"/>
        <end position="392"/>
    </location>
</feature>
<keyword evidence="8" id="KW-1185">Reference proteome</keyword>
<name>A0A6P6A5F2_DURZI</name>
<evidence type="ECO:0000256" key="7">
    <source>
        <dbReference type="RuleBase" id="RU004914"/>
    </source>
</evidence>